<keyword evidence="3" id="KW-0378">Hydrolase</keyword>
<dbReference type="PANTHER" id="PTHR11066">
    <property type="entry name" value="ACYL-COA THIOESTERASE"/>
    <property type="match status" value="1"/>
</dbReference>
<dbReference type="Proteomes" id="UP000239485">
    <property type="component" value="Unassembled WGS sequence"/>
</dbReference>
<dbReference type="Pfam" id="PF13622">
    <property type="entry name" value="4HBT_3"/>
    <property type="match status" value="1"/>
</dbReference>
<organism evidence="11 12">
    <name type="scientific">Kineococcus xinjiangensis</name>
    <dbReference type="NCBI Taxonomy" id="512762"/>
    <lineage>
        <taxon>Bacteria</taxon>
        <taxon>Bacillati</taxon>
        <taxon>Actinomycetota</taxon>
        <taxon>Actinomycetes</taxon>
        <taxon>Kineosporiales</taxon>
        <taxon>Kineosporiaceae</taxon>
        <taxon>Kineococcus</taxon>
    </lineage>
</organism>
<dbReference type="CDD" id="cd03445">
    <property type="entry name" value="Thioesterase_II_repeat2"/>
    <property type="match status" value="1"/>
</dbReference>
<evidence type="ECO:0000256" key="7">
    <source>
        <dbReference type="ARBA" id="ARBA00079653"/>
    </source>
</evidence>
<reference evidence="11 12" key="1">
    <citation type="submission" date="2018-02" db="EMBL/GenBank/DDBJ databases">
        <title>Genomic Encyclopedia of Archaeal and Bacterial Type Strains, Phase II (KMG-II): from individual species to whole genera.</title>
        <authorList>
            <person name="Goeker M."/>
        </authorList>
    </citation>
    <scope>NUCLEOTIDE SEQUENCE [LARGE SCALE GENOMIC DNA]</scope>
    <source>
        <strain evidence="11 12">DSM 22857</strain>
    </source>
</reference>
<evidence type="ECO:0000256" key="8">
    <source>
        <dbReference type="SAM" id="MobiDB-lite"/>
    </source>
</evidence>
<evidence type="ECO:0000259" key="10">
    <source>
        <dbReference type="Pfam" id="PF13622"/>
    </source>
</evidence>
<feature type="compositionally biased region" description="Polar residues" evidence="8">
    <location>
        <begin position="1"/>
        <end position="14"/>
    </location>
</feature>
<dbReference type="FunFam" id="2.40.160.210:FF:000001">
    <property type="entry name" value="Acyl-CoA thioesterase II"/>
    <property type="match status" value="1"/>
</dbReference>
<evidence type="ECO:0000256" key="4">
    <source>
        <dbReference type="ARBA" id="ARBA00023098"/>
    </source>
</evidence>
<feature type="domain" description="Acyl-CoA thioesterase 2 C-terminal" evidence="9">
    <location>
        <begin position="196"/>
        <end position="300"/>
    </location>
</feature>
<feature type="domain" description="Acyl-CoA thioesterase-like N-terminal HotDog" evidence="10">
    <location>
        <begin position="52"/>
        <end position="130"/>
    </location>
</feature>
<dbReference type="Gene3D" id="2.40.160.210">
    <property type="entry name" value="Acyl-CoA thioesterase, double hotdog domain"/>
    <property type="match status" value="1"/>
</dbReference>
<proteinExistence type="inferred from homology"/>
<feature type="region of interest" description="Disordered" evidence="8">
    <location>
        <begin position="1"/>
        <end position="21"/>
    </location>
</feature>
<comment type="subunit">
    <text evidence="2">Homotetramer.</text>
</comment>
<dbReference type="PANTHER" id="PTHR11066:SF34">
    <property type="entry name" value="ACYL-COENZYME A THIOESTERASE 8"/>
    <property type="match status" value="1"/>
</dbReference>
<evidence type="ECO:0000256" key="2">
    <source>
        <dbReference type="ARBA" id="ARBA00011881"/>
    </source>
</evidence>
<evidence type="ECO:0000256" key="1">
    <source>
        <dbReference type="ARBA" id="ARBA00006538"/>
    </source>
</evidence>
<comment type="catalytic activity">
    <reaction evidence="5">
        <text>a fatty acyl-CoA + H2O = a fatty acid + CoA + H(+)</text>
        <dbReference type="Rhea" id="RHEA:16781"/>
        <dbReference type="ChEBI" id="CHEBI:15377"/>
        <dbReference type="ChEBI" id="CHEBI:15378"/>
        <dbReference type="ChEBI" id="CHEBI:28868"/>
        <dbReference type="ChEBI" id="CHEBI:57287"/>
        <dbReference type="ChEBI" id="CHEBI:77636"/>
        <dbReference type="EC" id="3.1.2.20"/>
    </reaction>
    <physiologicalReaction direction="left-to-right" evidence="5">
        <dbReference type="Rhea" id="RHEA:16782"/>
    </physiologicalReaction>
</comment>
<comment type="caution">
    <text evidence="11">The sequence shown here is derived from an EMBL/GenBank/DDBJ whole genome shotgun (WGS) entry which is preliminary data.</text>
</comment>
<dbReference type="RefSeq" id="WP_104433242.1">
    <property type="nucleotide sequence ID" value="NZ_PTJD01000008.1"/>
</dbReference>
<dbReference type="AlphaFoldDB" id="A0A2S6IJ09"/>
<evidence type="ECO:0000313" key="12">
    <source>
        <dbReference type="Proteomes" id="UP000239485"/>
    </source>
</evidence>
<evidence type="ECO:0000259" key="9">
    <source>
        <dbReference type="Pfam" id="PF02551"/>
    </source>
</evidence>
<evidence type="ECO:0000313" key="11">
    <source>
        <dbReference type="EMBL" id="PPK94214.1"/>
    </source>
</evidence>
<dbReference type="GO" id="GO:0047617">
    <property type="term" value="F:fatty acyl-CoA hydrolase activity"/>
    <property type="evidence" value="ECO:0007669"/>
    <property type="project" value="UniProtKB-EC"/>
</dbReference>
<accession>A0A2S6IJ09</accession>
<dbReference type="InterPro" id="IPR003703">
    <property type="entry name" value="Acyl_CoA_thio"/>
</dbReference>
<keyword evidence="12" id="KW-1185">Reference proteome</keyword>
<keyword evidence="4" id="KW-0443">Lipid metabolism</keyword>
<dbReference type="EMBL" id="PTJD01000008">
    <property type="protein sequence ID" value="PPK94214.1"/>
    <property type="molecule type" value="Genomic_DNA"/>
</dbReference>
<name>A0A2S6IJ09_9ACTN</name>
<comment type="similarity">
    <text evidence="1">Belongs to the C/M/P thioester hydrolase family.</text>
</comment>
<dbReference type="InterPro" id="IPR042171">
    <property type="entry name" value="Acyl-CoA_hotdog"/>
</dbReference>
<dbReference type="Pfam" id="PF02551">
    <property type="entry name" value="Acyl_CoA_thio"/>
    <property type="match status" value="1"/>
</dbReference>
<dbReference type="InterPro" id="IPR025652">
    <property type="entry name" value="TesB_C"/>
</dbReference>
<dbReference type="GO" id="GO:0009062">
    <property type="term" value="P:fatty acid catabolic process"/>
    <property type="evidence" value="ECO:0007669"/>
    <property type="project" value="TreeGrafter"/>
</dbReference>
<evidence type="ECO:0000256" key="3">
    <source>
        <dbReference type="ARBA" id="ARBA00022801"/>
    </source>
</evidence>
<evidence type="ECO:0000256" key="6">
    <source>
        <dbReference type="ARBA" id="ARBA00071120"/>
    </source>
</evidence>
<protein>
    <recommendedName>
        <fullName evidence="6">Acyl-CoA thioesterase 2</fullName>
    </recommendedName>
    <alternativeName>
        <fullName evidence="7">Thioesterase II</fullName>
    </alternativeName>
</protein>
<dbReference type="CDD" id="cd03444">
    <property type="entry name" value="Thioesterase_II_repeat1"/>
    <property type="match status" value="1"/>
</dbReference>
<dbReference type="InterPro" id="IPR049449">
    <property type="entry name" value="TesB_ACOT8-like_N"/>
</dbReference>
<gene>
    <name evidence="11" type="ORF">CLV92_108115</name>
</gene>
<dbReference type="OrthoDB" id="9781019at2"/>
<evidence type="ECO:0000256" key="5">
    <source>
        <dbReference type="ARBA" id="ARBA00050943"/>
    </source>
</evidence>
<dbReference type="GO" id="GO:0006637">
    <property type="term" value="P:acyl-CoA metabolic process"/>
    <property type="evidence" value="ECO:0007669"/>
    <property type="project" value="InterPro"/>
</dbReference>
<dbReference type="SUPFAM" id="SSF54637">
    <property type="entry name" value="Thioesterase/thiol ester dehydrase-isomerase"/>
    <property type="match status" value="2"/>
</dbReference>
<dbReference type="InterPro" id="IPR029069">
    <property type="entry name" value="HotDog_dom_sf"/>
</dbReference>
<sequence>MASTPEATPPNGSSDPAAEAEGKLRRLLSVVELEPVQGRPDVFLGQNLPQPHGRVFGGQVVCQVALAAGRTVEPDRVLHSMHGYFLRPGDVSEPVELSVERLRDGRSFSARRVQALQRGEPIFSMIASFQTPAGGLEHSEEMPDVPGPDELPSDDELLADIDHPLARQWREGRPVEVRHVQAPPYLPAPPAAPGETRAVWMRVPGRLPDDDLLHRGVLGFVSDYVLFEPVLRRHGLIWATRGMSVASLDHALWWHRPARVDEWLLYVVESPAATGARSLMTGRFFSADGTHVASVAQEGMIRLP</sequence>